<accession>A0ABY3P9W4</accession>
<dbReference type="EMBL" id="CP086654">
    <property type="protein sequence ID" value="UEX89090.1"/>
    <property type="molecule type" value="Genomic_DNA"/>
</dbReference>
<protein>
    <submittedName>
        <fullName evidence="4">Prepilin-type N-terminal cleavage/methylation domain-containing protein</fullName>
    </submittedName>
</protein>
<sequence>MIKNIVIQNNGFTLIESLIGLMIQTIIISLIPILIIVALQFKTLILYDRTYILEMMVKEISQTKSASSISKTTVHPKKITIPTKNETITYTFDNQKIVKSVNGKGNITVFNQVHQLRFRKGFEHHIILEIKYLEGKVLRSHEIIF</sequence>
<dbReference type="NCBIfam" id="TIGR02532">
    <property type="entry name" value="IV_pilin_GFxxxE"/>
    <property type="match status" value="1"/>
</dbReference>
<organism evidence="4 5">
    <name type="scientific">Staphylococcus ratti</name>
    <dbReference type="NCBI Taxonomy" id="2892440"/>
    <lineage>
        <taxon>Bacteria</taxon>
        <taxon>Bacillati</taxon>
        <taxon>Bacillota</taxon>
        <taxon>Bacilli</taxon>
        <taxon>Bacillales</taxon>
        <taxon>Staphylococcaceae</taxon>
        <taxon>Staphylococcus</taxon>
    </lineage>
</organism>
<evidence type="ECO:0000256" key="1">
    <source>
        <dbReference type="ARBA" id="ARBA00004241"/>
    </source>
</evidence>
<reference evidence="4 5" key="1">
    <citation type="journal article" date="2022" name="Pathogens">
        <title>Staphylococcus ratti sp. nov. Isolated from a Lab Rat.</title>
        <authorList>
            <person name="Kovarovic V."/>
            <person name="Sedlacek I."/>
            <person name="Petras P."/>
            <person name="Kralova S."/>
            <person name="Maslanova I."/>
            <person name="Svec P."/>
            <person name="Neumann-Schaal M."/>
            <person name="Botka T."/>
            <person name="Gelbicova T."/>
            <person name="Stankova E."/>
            <person name="Doskar J."/>
            <person name="Pantucek R."/>
        </authorList>
    </citation>
    <scope>NUCLEOTIDE SEQUENCE [LARGE SCALE GENOMIC DNA]</scope>
    <source>
        <strain evidence="4 5">CCM 9025</strain>
    </source>
</reference>
<keyword evidence="3" id="KW-0812">Transmembrane</keyword>
<feature type="transmembrane region" description="Helical" evidence="3">
    <location>
        <begin position="18"/>
        <end position="39"/>
    </location>
</feature>
<evidence type="ECO:0000313" key="5">
    <source>
        <dbReference type="Proteomes" id="UP001197626"/>
    </source>
</evidence>
<gene>
    <name evidence="4" type="ORF">LN051_05755</name>
</gene>
<evidence type="ECO:0000256" key="3">
    <source>
        <dbReference type="SAM" id="Phobius"/>
    </source>
</evidence>
<evidence type="ECO:0000256" key="2">
    <source>
        <dbReference type="ARBA" id="ARBA00023287"/>
    </source>
</evidence>
<keyword evidence="2" id="KW-0178">Competence</keyword>
<evidence type="ECO:0000313" key="4">
    <source>
        <dbReference type="EMBL" id="UEX89090.1"/>
    </source>
</evidence>
<keyword evidence="3" id="KW-1133">Transmembrane helix</keyword>
<keyword evidence="5" id="KW-1185">Reference proteome</keyword>
<comment type="subcellular location">
    <subcellularLocation>
        <location evidence="1">Cell surface</location>
    </subcellularLocation>
</comment>
<dbReference type="RefSeq" id="WP_229291594.1">
    <property type="nucleotide sequence ID" value="NZ_CP086654.1"/>
</dbReference>
<proteinExistence type="predicted"/>
<keyword evidence="3" id="KW-0472">Membrane</keyword>
<dbReference type="Proteomes" id="UP001197626">
    <property type="component" value="Chromosome"/>
</dbReference>
<name>A0ABY3P9W4_9STAP</name>
<dbReference type="InterPro" id="IPR012902">
    <property type="entry name" value="N_methyl_site"/>
</dbReference>